<comment type="similarity">
    <text evidence="6">Belongs to the bacterial secretin family.</text>
</comment>
<dbReference type="PANTHER" id="PTHR30332">
    <property type="entry name" value="PROBABLE GENERAL SECRETION PATHWAY PROTEIN D"/>
    <property type="match status" value="1"/>
</dbReference>
<keyword evidence="4" id="KW-0472">Membrane</keyword>
<dbReference type="Pfam" id="PF07660">
    <property type="entry name" value="STN"/>
    <property type="match status" value="1"/>
</dbReference>
<feature type="domain" description="Secretin/TonB short N-terminal" evidence="8">
    <location>
        <begin position="274"/>
        <end position="321"/>
    </location>
</feature>
<proteinExistence type="inferred from homology"/>
<evidence type="ECO:0000256" key="5">
    <source>
        <dbReference type="ARBA" id="ARBA00023237"/>
    </source>
</evidence>
<dbReference type="Pfam" id="PF00263">
    <property type="entry name" value="Secretin"/>
    <property type="match status" value="1"/>
</dbReference>
<accession>A0A7H0VBX0</accession>
<dbReference type="Gene3D" id="3.30.1370.130">
    <property type="match status" value="1"/>
</dbReference>
<feature type="chain" id="PRO_5028809965" evidence="7">
    <location>
        <begin position="20"/>
        <end position="634"/>
    </location>
</feature>
<evidence type="ECO:0000256" key="2">
    <source>
        <dbReference type="ARBA" id="ARBA00022448"/>
    </source>
</evidence>
<dbReference type="GO" id="GO:0015627">
    <property type="term" value="C:type II protein secretion system complex"/>
    <property type="evidence" value="ECO:0007669"/>
    <property type="project" value="TreeGrafter"/>
</dbReference>
<dbReference type="AlphaFoldDB" id="A0A7H0VBX0"/>
<dbReference type="KEGG" id="chyd:H4K34_12640"/>
<dbReference type="EMBL" id="CP060139">
    <property type="protein sequence ID" value="QNR23218.1"/>
    <property type="molecule type" value="Genomic_DNA"/>
</dbReference>
<feature type="signal peptide" evidence="7">
    <location>
        <begin position="1"/>
        <end position="19"/>
    </location>
</feature>
<evidence type="ECO:0000256" key="7">
    <source>
        <dbReference type="SAM" id="SignalP"/>
    </source>
</evidence>
<evidence type="ECO:0000259" key="8">
    <source>
        <dbReference type="SMART" id="SM00965"/>
    </source>
</evidence>
<comment type="subcellular location">
    <subcellularLocation>
        <location evidence="1">Membrane</location>
    </subcellularLocation>
</comment>
<dbReference type="RefSeq" id="WP_210757748.1">
    <property type="nucleotide sequence ID" value="NZ_CP060139.1"/>
</dbReference>
<dbReference type="SMART" id="SM00965">
    <property type="entry name" value="STN"/>
    <property type="match status" value="3"/>
</dbReference>
<dbReference type="PANTHER" id="PTHR30332:SF24">
    <property type="entry name" value="SECRETIN GSPD-RELATED"/>
    <property type="match status" value="1"/>
</dbReference>
<dbReference type="GO" id="GO:0019867">
    <property type="term" value="C:outer membrane"/>
    <property type="evidence" value="ECO:0007669"/>
    <property type="project" value="InterPro"/>
</dbReference>
<dbReference type="InterPro" id="IPR011662">
    <property type="entry name" value="Secretin/TonB_short_N"/>
</dbReference>
<sequence>MRKYLLLLVFIMSSSLVYAQSLSDSARIARLAIELELQITDNPGLQEPVDLSVSQAPLAEFIRAIGTQNKVNISVSEDVKGNVSNTFSNVAVSDVLLFLAKQYQLDLQFTGSIIHISPYKAPPAPPKIRIPPSVAVDYDTATEHISMELRQDTLAKVAKSITQLSGKNLVYAPDLGMKRLSIYLENVPFDQAMDKLAFANQLQISKTEDGFYLLENAVSKGASDAGIQSPKRFRDLKRSSSGAIEVDSNLISLYFKDEPIMSLLESVFGALNQQYFLYNQIPGNATLNLQKVSLDELLNRLFEGTDFTYKPQNDIYLIGDREMQGLLESRQIGLLNRSVEKVVDYIPRNLSKDIEVKELEELNSLIVSGAYPQVEQLASFLESIDKPVPVVIIEVIIVDYQRNFNVSTGIEAGVGEQPAASSGGGVYPGIDYSLNSQSLNEIIRSFNGFGTLNLGPVTPNFYMNLKLLETNGLLNVRSTPKLSTLNGHEATLSIGNTEYYVVEQVNIQGVQNPIPTTTRNYQSVEANFTLTVKPMVSSKDQVTLDIEVEQSDFTARISPEAPPGNVSRKFSSMIRVKNNEIVLLGGLEEKSANDTGSGLPLLSRIPVLKWLFSSRTRSDSKSKLNVFIKPVIIY</sequence>
<dbReference type="Proteomes" id="UP000516305">
    <property type="component" value="Chromosome"/>
</dbReference>
<dbReference type="PRINTS" id="PR00811">
    <property type="entry name" value="BCTERIALGSPD"/>
</dbReference>
<feature type="domain" description="Secretin/TonB short N-terminal" evidence="8">
    <location>
        <begin position="167"/>
        <end position="217"/>
    </location>
</feature>
<dbReference type="GO" id="GO:0009306">
    <property type="term" value="P:protein secretion"/>
    <property type="evidence" value="ECO:0007669"/>
    <property type="project" value="InterPro"/>
</dbReference>
<keyword evidence="10" id="KW-1185">Reference proteome</keyword>
<dbReference type="InterPro" id="IPR001775">
    <property type="entry name" value="GspD/PilQ"/>
</dbReference>
<keyword evidence="3 7" id="KW-0732">Signal</keyword>
<feature type="domain" description="Secretin/TonB short N-terminal" evidence="8">
    <location>
        <begin position="71"/>
        <end position="119"/>
    </location>
</feature>
<evidence type="ECO:0000256" key="4">
    <source>
        <dbReference type="ARBA" id="ARBA00023136"/>
    </source>
</evidence>
<evidence type="ECO:0000256" key="6">
    <source>
        <dbReference type="RuleBase" id="RU004003"/>
    </source>
</evidence>
<evidence type="ECO:0000256" key="3">
    <source>
        <dbReference type="ARBA" id="ARBA00022729"/>
    </source>
</evidence>
<dbReference type="InterPro" id="IPR050810">
    <property type="entry name" value="Bact_Secretion_Sys_Channel"/>
</dbReference>
<reference evidence="9 10" key="1">
    <citation type="submission" date="2020-08" db="EMBL/GenBank/DDBJ databases">
        <title>Croceimicrobium hydrocarbonivorans gen. nov., sp. nov., a novel marine bacterium isolated from a bacterial consortium that degrades polyethylene terephthalate.</title>
        <authorList>
            <person name="Liu R."/>
        </authorList>
    </citation>
    <scope>NUCLEOTIDE SEQUENCE [LARGE SCALE GENOMIC DNA]</scope>
    <source>
        <strain evidence="9 10">A20-9</strain>
    </source>
</reference>
<keyword evidence="2" id="KW-0813">Transport</keyword>
<evidence type="ECO:0000313" key="10">
    <source>
        <dbReference type="Proteomes" id="UP000516305"/>
    </source>
</evidence>
<keyword evidence="5" id="KW-0998">Cell outer membrane</keyword>
<evidence type="ECO:0000256" key="1">
    <source>
        <dbReference type="ARBA" id="ARBA00004370"/>
    </source>
</evidence>
<organism evidence="9 10">
    <name type="scientific">Croceimicrobium hydrocarbonivorans</name>
    <dbReference type="NCBI Taxonomy" id="2761580"/>
    <lineage>
        <taxon>Bacteria</taxon>
        <taxon>Pseudomonadati</taxon>
        <taxon>Bacteroidota</taxon>
        <taxon>Flavobacteriia</taxon>
        <taxon>Flavobacteriales</taxon>
        <taxon>Owenweeksiaceae</taxon>
        <taxon>Croceimicrobium</taxon>
    </lineage>
</organism>
<protein>
    <submittedName>
        <fullName evidence="9">Secretin and TonB N-terminal domain-containing protein</fullName>
    </submittedName>
</protein>
<gene>
    <name evidence="9" type="ORF">H4K34_12640</name>
</gene>
<dbReference type="Gene3D" id="3.55.50.30">
    <property type="match status" value="1"/>
</dbReference>
<evidence type="ECO:0000313" key="9">
    <source>
        <dbReference type="EMBL" id="QNR23218.1"/>
    </source>
</evidence>
<name>A0A7H0VBX0_9FLAO</name>
<dbReference type="InterPro" id="IPR004846">
    <property type="entry name" value="T2SS/T3SS_dom"/>
</dbReference>